<dbReference type="EMBL" id="CAJNOG010007087">
    <property type="protein sequence ID" value="CAF1563707.1"/>
    <property type="molecule type" value="Genomic_DNA"/>
</dbReference>
<sequence length="114" mass="12863">PTFIPKPLETWHALEKRSRQELMNEIRAKNPSFTPQDPELPELPVVDIETTAASTLADITKLIEDKPSTSSNTLNKLSRFLNPDILKKKPTMSNMEKESTTMIDLTDTKKAPSQ</sequence>
<organism evidence="2 3">
    <name type="scientific">Adineta steineri</name>
    <dbReference type="NCBI Taxonomy" id="433720"/>
    <lineage>
        <taxon>Eukaryota</taxon>
        <taxon>Metazoa</taxon>
        <taxon>Spiralia</taxon>
        <taxon>Gnathifera</taxon>
        <taxon>Rotifera</taxon>
        <taxon>Eurotatoria</taxon>
        <taxon>Bdelloidea</taxon>
        <taxon>Adinetida</taxon>
        <taxon>Adinetidae</taxon>
        <taxon>Adineta</taxon>
    </lineage>
</organism>
<dbReference type="Proteomes" id="UP000663845">
    <property type="component" value="Unassembled WGS sequence"/>
</dbReference>
<proteinExistence type="predicted"/>
<evidence type="ECO:0000256" key="1">
    <source>
        <dbReference type="SAM" id="MobiDB-lite"/>
    </source>
</evidence>
<reference evidence="2" key="1">
    <citation type="submission" date="2021-02" db="EMBL/GenBank/DDBJ databases">
        <authorList>
            <person name="Nowell W R."/>
        </authorList>
    </citation>
    <scope>NUCLEOTIDE SEQUENCE</scope>
</reference>
<evidence type="ECO:0000313" key="3">
    <source>
        <dbReference type="Proteomes" id="UP000663845"/>
    </source>
</evidence>
<dbReference type="AlphaFoldDB" id="A0A815XZH4"/>
<feature type="region of interest" description="Disordered" evidence="1">
    <location>
        <begin position="88"/>
        <end position="114"/>
    </location>
</feature>
<accession>A0A815XZH4</accession>
<evidence type="ECO:0000313" key="2">
    <source>
        <dbReference type="EMBL" id="CAF1563707.1"/>
    </source>
</evidence>
<protein>
    <submittedName>
        <fullName evidence="2">Uncharacterized protein</fullName>
    </submittedName>
</protein>
<gene>
    <name evidence="2" type="ORF">JYZ213_LOCUS47027</name>
</gene>
<name>A0A815XZH4_9BILA</name>
<comment type="caution">
    <text evidence="2">The sequence shown here is derived from an EMBL/GenBank/DDBJ whole genome shotgun (WGS) entry which is preliminary data.</text>
</comment>
<feature type="non-terminal residue" evidence="2">
    <location>
        <position position="1"/>
    </location>
</feature>